<dbReference type="InterPro" id="IPR043519">
    <property type="entry name" value="NT_sf"/>
</dbReference>
<reference evidence="2 3" key="1">
    <citation type="submission" date="2018-03" db="EMBL/GenBank/DDBJ databases">
        <title>Genome assembly of novel Miniimonas species PCH200.</title>
        <authorList>
            <person name="Thakur V."/>
            <person name="Kumar V."/>
            <person name="Singh D."/>
        </authorList>
    </citation>
    <scope>NUCLEOTIDE SEQUENCE [LARGE SCALE GENOMIC DNA]</scope>
    <source>
        <strain evidence="2 3">PCH200</strain>
    </source>
</reference>
<dbReference type="CDD" id="cd05403">
    <property type="entry name" value="NT_KNTase_like"/>
    <property type="match status" value="1"/>
</dbReference>
<evidence type="ECO:0000259" key="1">
    <source>
        <dbReference type="Pfam" id="PF01909"/>
    </source>
</evidence>
<dbReference type="Gene3D" id="3.30.460.10">
    <property type="entry name" value="Beta Polymerase, domain 2"/>
    <property type="match status" value="1"/>
</dbReference>
<gene>
    <name evidence="2" type="ORF">C8046_10765</name>
</gene>
<organism evidence="2 3">
    <name type="scientific">Serinibacter arcticus</name>
    <dbReference type="NCBI Taxonomy" id="1655435"/>
    <lineage>
        <taxon>Bacteria</taxon>
        <taxon>Bacillati</taxon>
        <taxon>Actinomycetota</taxon>
        <taxon>Actinomycetes</taxon>
        <taxon>Micrococcales</taxon>
        <taxon>Beutenbergiaceae</taxon>
        <taxon>Serinibacter</taxon>
    </lineage>
</organism>
<dbReference type="OrthoDB" id="5176171at2"/>
<accession>A0A2U1ZVP8</accession>
<protein>
    <recommendedName>
        <fullName evidence="1">Polymerase nucleotidyl transferase domain-containing protein</fullName>
    </recommendedName>
</protein>
<proteinExistence type="predicted"/>
<dbReference type="Proteomes" id="UP000245166">
    <property type="component" value="Unassembled WGS sequence"/>
</dbReference>
<evidence type="ECO:0000313" key="2">
    <source>
        <dbReference type="EMBL" id="PWD51058.1"/>
    </source>
</evidence>
<feature type="domain" description="Polymerase nucleotidyl transferase" evidence="1">
    <location>
        <begin position="20"/>
        <end position="51"/>
    </location>
</feature>
<dbReference type="RefSeq" id="WP_109229439.1">
    <property type="nucleotide sequence ID" value="NZ_PYHR01000002.1"/>
</dbReference>
<comment type="caution">
    <text evidence="2">The sequence shown here is derived from an EMBL/GenBank/DDBJ whole genome shotgun (WGS) entry which is preliminary data.</text>
</comment>
<dbReference type="SUPFAM" id="SSF81301">
    <property type="entry name" value="Nucleotidyltransferase"/>
    <property type="match status" value="1"/>
</dbReference>
<dbReference type="InterPro" id="IPR002934">
    <property type="entry name" value="Polymerase_NTP_transf_dom"/>
</dbReference>
<dbReference type="Pfam" id="PF01909">
    <property type="entry name" value="NTP_transf_2"/>
    <property type="match status" value="1"/>
</dbReference>
<sequence>MLENHRLQAMADDLATVRGVCAVALGGSRARGTHRPDSDVDLGIYYSGELDLRALEALAAHWAGAAVPVAPPGGWGPWVDGGAWLTVDGTAVDWILRDRGRVVEQCERALRGQFAFHVQPGHPLGFLDVAYAGEVAVGIPLQDDDGFLARLRTRLSAYPEALRRSLVESLWQVDLLLDGAQKGARAADTAYVTLSLTTAAMLVAHGWHALADTWVTNEKGVVPGVARLTVDTGGFSTAVAGILGAVGSTSDELQASITAMRAVPRPHLARDGQGNGT</sequence>
<evidence type="ECO:0000313" key="3">
    <source>
        <dbReference type="Proteomes" id="UP000245166"/>
    </source>
</evidence>
<dbReference type="GO" id="GO:0016779">
    <property type="term" value="F:nucleotidyltransferase activity"/>
    <property type="evidence" value="ECO:0007669"/>
    <property type="project" value="InterPro"/>
</dbReference>
<dbReference type="AlphaFoldDB" id="A0A2U1ZVP8"/>
<name>A0A2U1ZVP8_9MICO</name>
<keyword evidence="3" id="KW-1185">Reference proteome</keyword>
<dbReference type="EMBL" id="PYHR01000002">
    <property type="protein sequence ID" value="PWD51058.1"/>
    <property type="molecule type" value="Genomic_DNA"/>
</dbReference>